<evidence type="ECO:0000256" key="1">
    <source>
        <dbReference type="ARBA" id="ARBA00011738"/>
    </source>
</evidence>
<dbReference type="Pfam" id="PF00043">
    <property type="entry name" value="GST_C"/>
    <property type="match status" value="1"/>
</dbReference>
<feature type="domain" description="GST C-terminal" evidence="3">
    <location>
        <begin position="102"/>
        <end position="223"/>
    </location>
</feature>
<dbReference type="InterPro" id="IPR004046">
    <property type="entry name" value="GST_C"/>
</dbReference>
<dbReference type="PROSITE" id="PS50405">
    <property type="entry name" value="GST_CTER"/>
    <property type="match status" value="1"/>
</dbReference>
<dbReference type="GO" id="GO:0004364">
    <property type="term" value="F:glutathione transferase activity"/>
    <property type="evidence" value="ECO:0007669"/>
    <property type="project" value="TreeGrafter"/>
</dbReference>
<dbReference type="InterPro" id="IPR010987">
    <property type="entry name" value="Glutathione-S-Trfase_C-like"/>
</dbReference>
<dbReference type="SUPFAM" id="SSF47616">
    <property type="entry name" value="GST C-terminal domain-like"/>
    <property type="match status" value="1"/>
</dbReference>
<dbReference type="FunFam" id="1.20.1050.10:FF:000007">
    <property type="entry name" value="Glutathione S-transferase 1-1"/>
    <property type="match status" value="1"/>
</dbReference>
<evidence type="ECO:0000259" key="3">
    <source>
        <dbReference type="PROSITE" id="PS50405"/>
    </source>
</evidence>
<evidence type="ECO:0008006" key="5">
    <source>
        <dbReference type="Google" id="ProtNLM"/>
    </source>
</evidence>
<dbReference type="PANTHER" id="PTHR43969:SF9">
    <property type="entry name" value="GLUTATHIONE S TRANSFERASE D10, ISOFORM A-RELATED"/>
    <property type="match status" value="1"/>
</dbReference>
<dbReference type="CDD" id="cd03177">
    <property type="entry name" value="GST_C_Delta_Epsilon"/>
    <property type="match status" value="1"/>
</dbReference>
<accession>A0A7R9IE93</accession>
<proteinExistence type="predicted"/>
<feature type="domain" description="GST N-terminal" evidence="2">
    <location>
        <begin position="1"/>
        <end position="96"/>
    </location>
</feature>
<dbReference type="SUPFAM" id="SSF52833">
    <property type="entry name" value="Thioredoxin-like"/>
    <property type="match status" value="1"/>
</dbReference>
<dbReference type="InterPro" id="IPR036249">
    <property type="entry name" value="Thioredoxin-like_sf"/>
</dbReference>
<dbReference type="AlphaFoldDB" id="A0A7R9IE93"/>
<dbReference type="SFLD" id="SFLDG00358">
    <property type="entry name" value="Main_(cytGST)"/>
    <property type="match status" value="1"/>
</dbReference>
<dbReference type="Pfam" id="PF13417">
    <property type="entry name" value="GST_N_3"/>
    <property type="match status" value="1"/>
</dbReference>
<dbReference type="Gene3D" id="3.40.30.10">
    <property type="entry name" value="Glutaredoxin"/>
    <property type="match status" value="1"/>
</dbReference>
<dbReference type="InterPro" id="IPR040079">
    <property type="entry name" value="Glutathione_S-Trfase"/>
</dbReference>
<dbReference type="EMBL" id="OE001432">
    <property type="protein sequence ID" value="CAD7456814.1"/>
    <property type="molecule type" value="Genomic_DNA"/>
</dbReference>
<dbReference type="Gene3D" id="1.20.1050.10">
    <property type="match status" value="1"/>
</dbReference>
<dbReference type="GO" id="GO:0006749">
    <property type="term" value="P:glutathione metabolic process"/>
    <property type="evidence" value="ECO:0007669"/>
    <property type="project" value="TreeGrafter"/>
</dbReference>
<reference evidence="4" key="1">
    <citation type="submission" date="2020-11" db="EMBL/GenBank/DDBJ databases">
        <authorList>
            <person name="Tran Van P."/>
        </authorList>
    </citation>
    <scope>NUCLEOTIDE SEQUENCE</scope>
</reference>
<dbReference type="PROSITE" id="PS50404">
    <property type="entry name" value="GST_NTER"/>
    <property type="match status" value="1"/>
</dbReference>
<protein>
    <recommendedName>
        <fullName evidence="5">Glutathione S-transferase</fullName>
    </recommendedName>
</protein>
<dbReference type="InterPro" id="IPR004045">
    <property type="entry name" value="Glutathione_S-Trfase_N"/>
</dbReference>
<dbReference type="PANTHER" id="PTHR43969">
    <property type="entry name" value="GLUTATHIONE S TRANSFERASE D10, ISOFORM A-RELATED"/>
    <property type="match status" value="1"/>
</dbReference>
<dbReference type="InterPro" id="IPR036282">
    <property type="entry name" value="Glutathione-S-Trfase_C_sf"/>
</dbReference>
<sequence>MPRILYWMEQSPPCSAVVLLAKNLGVELSLKPIILFSAEKNPDLLKANPQHLVPTLDDDGFILAESLYYSTYKLFLSLFPSRAIMGYLVDQYAKDDSLYPKDPKKRALVNQRLYFDIGTLYESFLKYWDSLFLQQKIDVKVVLAKIEGAVRFLNSFLEGHKWVAGDNLTIADYALLVSVTNAEVSTNRSVVVMPRGFRETAALEGILGNPFLHKIINLTPAVQ</sequence>
<dbReference type="SFLD" id="SFLDS00019">
    <property type="entry name" value="Glutathione_Transferase_(cytos"/>
    <property type="match status" value="1"/>
</dbReference>
<evidence type="ECO:0000313" key="4">
    <source>
        <dbReference type="EMBL" id="CAD7456814.1"/>
    </source>
</evidence>
<name>A0A7R9IE93_9NEOP</name>
<organism evidence="4">
    <name type="scientific">Timema tahoe</name>
    <dbReference type="NCBI Taxonomy" id="61484"/>
    <lineage>
        <taxon>Eukaryota</taxon>
        <taxon>Metazoa</taxon>
        <taxon>Ecdysozoa</taxon>
        <taxon>Arthropoda</taxon>
        <taxon>Hexapoda</taxon>
        <taxon>Insecta</taxon>
        <taxon>Pterygota</taxon>
        <taxon>Neoptera</taxon>
        <taxon>Polyneoptera</taxon>
        <taxon>Phasmatodea</taxon>
        <taxon>Timematodea</taxon>
        <taxon>Timematoidea</taxon>
        <taxon>Timematidae</taxon>
        <taxon>Timema</taxon>
    </lineage>
</organism>
<gene>
    <name evidence="4" type="ORF">TTEB3V08_LOCUS4829</name>
</gene>
<evidence type="ECO:0000259" key="2">
    <source>
        <dbReference type="PROSITE" id="PS50404"/>
    </source>
</evidence>
<comment type="subunit">
    <text evidence="1">Homodimer.</text>
</comment>